<comment type="caution">
    <text evidence="3">The sequence shown here is derived from an EMBL/GenBank/DDBJ whole genome shotgun (WGS) entry which is preliminary data.</text>
</comment>
<organism evidence="3 4">
    <name type="scientific">Stylosanthes scabra</name>
    <dbReference type="NCBI Taxonomy" id="79078"/>
    <lineage>
        <taxon>Eukaryota</taxon>
        <taxon>Viridiplantae</taxon>
        <taxon>Streptophyta</taxon>
        <taxon>Embryophyta</taxon>
        <taxon>Tracheophyta</taxon>
        <taxon>Spermatophyta</taxon>
        <taxon>Magnoliopsida</taxon>
        <taxon>eudicotyledons</taxon>
        <taxon>Gunneridae</taxon>
        <taxon>Pentapetalae</taxon>
        <taxon>rosids</taxon>
        <taxon>fabids</taxon>
        <taxon>Fabales</taxon>
        <taxon>Fabaceae</taxon>
        <taxon>Papilionoideae</taxon>
        <taxon>50 kb inversion clade</taxon>
        <taxon>dalbergioids sensu lato</taxon>
        <taxon>Dalbergieae</taxon>
        <taxon>Pterocarpus clade</taxon>
        <taxon>Stylosanthes</taxon>
    </lineage>
</organism>
<dbReference type="Proteomes" id="UP001341840">
    <property type="component" value="Unassembled WGS sequence"/>
</dbReference>
<sequence length="389" mass="43663">MPKKVIENARMKGRGRGRGRGTESSRNSYGRVPVTQRYDLVYRFSKLFATVVSSWGARNVRRVARVCRELPTIVEEDTRDDDQAVLAAVEDLRKELQRREQTLAAVIRDQSTQNATIAKLLAQHGKAIESISSRLDELARKGSTPMKSKTPPVIILDDVDGKEEKCQQSYSKSDVDGAVMLLADAAGSVHGEWSGVSDGGGANSGTKCGKVCAQSLKPRMVSRAFKKGAMTLAKLILRKLVLNLQRKVEFVNFTLQDMDMLYSIKQRYVGGPLAFWSHNRREMIAEEVLRFMELSFRPPEGMRFIGTELAIVAYVFATHGEERYCAFPVMCLCLPLCHFSVSVDNNCILIVTVSREILYQDNHCDGSRKRLWSLIPGRESVTCCWQMLD</sequence>
<feature type="region of interest" description="Disordered" evidence="2">
    <location>
        <begin position="1"/>
        <end position="29"/>
    </location>
</feature>
<dbReference type="EMBL" id="JASCZI010241663">
    <property type="protein sequence ID" value="MED6203936.1"/>
    <property type="molecule type" value="Genomic_DNA"/>
</dbReference>
<accession>A0ABU6Y331</accession>
<feature type="coiled-coil region" evidence="1">
    <location>
        <begin position="79"/>
        <end position="109"/>
    </location>
</feature>
<evidence type="ECO:0000313" key="3">
    <source>
        <dbReference type="EMBL" id="MED6203936.1"/>
    </source>
</evidence>
<protein>
    <submittedName>
        <fullName evidence="3">Uncharacterized protein</fullName>
    </submittedName>
</protein>
<gene>
    <name evidence="3" type="ORF">PIB30_004066</name>
</gene>
<evidence type="ECO:0000256" key="1">
    <source>
        <dbReference type="SAM" id="Coils"/>
    </source>
</evidence>
<keyword evidence="1" id="KW-0175">Coiled coil</keyword>
<proteinExistence type="predicted"/>
<evidence type="ECO:0000313" key="4">
    <source>
        <dbReference type="Proteomes" id="UP001341840"/>
    </source>
</evidence>
<feature type="compositionally biased region" description="Basic and acidic residues" evidence="2">
    <location>
        <begin position="1"/>
        <end position="10"/>
    </location>
</feature>
<name>A0ABU6Y331_9FABA</name>
<evidence type="ECO:0000256" key="2">
    <source>
        <dbReference type="SAM" id="MobiDB-lite"/>
    </source>
</evidence>
<keyword evidence="4" id="KW-1185">Reference proteome</keyword>
<reference evidence="3 4" key="1">
    <citation type="journal article" date="2023" name="Plants (Basel)">
        <title>Bridging the Gap: Combining Genomics and Transcriptomics Approaches to Understand Stylosanthes scabra, an Orphan Legume from the Brazilian Caatinga.</title>
        <authorList>
            <person name="Ferreira-Neto J.R.C."/>
            <person name="da Silva M.D."/>
            <person name="Binneck E."/>
            <person name="de Melo N.F."/>
            <person name="da Silva R.H."/>
            <person name="de Melo A.L.T.M."/>
            <person name="Pandolfi V."/>
            <person name="Bustamante F.O."/>
            <person name="Brasileiro-Vidal A.C."/>
            <person name="Benko-Iseppon A.M."/>
        </authorList>
    </citation>
    <scope>NUCLEOTIDE SEQUENCE [LARGE SCALE GENOMIC DNA]</scope>
    <source>
        <tissue evidence="3">Leaves</tissue>
    </source>
</reference>